<gene>
    <name evidence="1" type="ORF">N3K66_004402</name>
</gene>
<proteinExistence type="predicted"/>
<evidence type="ECO:0000313" key="2">
    <source>
        <dbReference type="Proteomes" id="UP001163324"/>
    </source>
</evidence>
<name>A0ACC0V2K2_9HYPO</name>
<sequence length="310" mass="34383">MPVIAVAGGSGPVGRTIVEALVIHGGHTVHVLSRTDRPLKDGVKFLKVDYSDVEAMSRALAESKIDIIICAIGVFSPESSQVQQNLILAAEKSITTNKFLVASFDMLHLREHIGLNPLARYTYEALDLLEAETSLVHTRIACGWFADYYGVPHYPSHLHPWINVVNMAKCRAIVPGDGSGRADFITTQDMAAYVARLMDLEQWQKVSNITGDTMSLNELVHLAEETRGVKFDVAYDSLEKLKAGTISFFEDFPPIGLEDGFGDEAFYALIHRQAGMNHFLVPREHTLNDEFPDVKRKTVAEVMQQSWGGR</sequence>
<evidence type="ECO:0000313" key="1">
    <source>
        <dbReference type="EMBL" id="KAI9900140.1"/>
    </source>
</evidence>
<organism evidence="1 2">
    <name type="scientific">Trichothecium roseum</name>
    <dbReference type="NCBI Taxonomy" id="47278"/>
    <lineage>
        <taxon>Eukaryota</taxon>
        <taxon>Fungi</taxon>
        <taxon>Dikarya</taxon>
        <taxon>Ascomycota</taxon>
        <taxon>Pezizomycotina</taxon>
        <taxon>Sordariomycetes</taxon>
        <taxon>Hypocreomycetidae</taxon>
        <taxon>Hypocreales</taxon>
        <taxon>Hypocreales incertae sedis</taxon>
        <taxon>Trichothecium</taxon>
    </lineage>
</organism>
<accession>A0ACC0V2K2</accession>
<keyword evidence="2" id="KW-1185">Reference proteome</keyword>
<comment type="caution">
    <text evidence="1">The sequence shown here is derived from an EMBL/GenBank/DDBJ whole genome shotgun (WGS) entry which is preliminary data.</text>
</comment>
<dbReference type="Proteomes" id="UP001163324">
    <property type="component" value="Chromosome 4"/>
</dbReference>
<protein>
    <submittedName>
        <fullName evidence="1">Uncharacterized protein</fullName>
    </submittedName>
</protein>
<reference evidence="1" key="1">
    <citation type="submission" date="2022-10" db="EMBL/GenBank/DDBJ databases">
        <title>Complete Genome of Trichothecium roseum strain YXFP-22015, a Plant Pathogen Isolated from Citrus.</title>
        <authorList>
            <person name="Wang Y."/>
            <person name="Zhu L."/>
        </authorList>
    </citation>
    <scope>NUCLEOTIDE SEQUENCE</scope>
    <source>
        <strain evidence="1">YXFP-22015</strain>
    </source>
</reference>
<dbReference type="EMBL" id="CM047943">
    <property type="protein sequence ID" value="KAI9900140.1"/>
    <property type="molecule type" value="Genomic_DNA"/>
</dbReference>